<evidence type="ECO:0000259" key="2">
    <source>
        <dbReference type="Pfam" id="PF00501"/>
    </source>
</evidence>
<dbReference type="Gene3D" id="3.30.300.30">
    <property type="match status" value="1"/>
</dbReference>
<dbReference type="RefSeq" id="WP_167959801.1">
    <property type="nucleotide sequence ID" value="NZ_JAATJJ010000001.1"/>
</dbReference>
<evidence type="ECO:0000313" key="4">
    <source>
        <dbReference type="Proteomes" id="UP000590442"/>
    </source>
</evidence>
<dbReference type="SUPFAM" id="SSF56801">
    <property type="entry name" value="Acetyl-CoA synthetase-like"/>
    <property type="match status" value="1"/>
</dbReference>
<dbReference type="Gene3D" id="3.40.50.12780">
    <property type="entry name" value="N-terminal domain of ligase-like"/>
    <property type="match status" value="1"/>
</dbReference>
<comment type="similarity">
    <text evidence="1">Belongs to the ATP-dependent AMP-binding enzyme family.</text>
</comment>
<dbReference type="InterPro" id="IPR042099">
    <property type="entry name" value="ANL_N_sf"/>
</dbReference>
<name>A0A846QVQ7_9FLAO</name>
<dbReference type="Pfam" id="PF00501">
    <property type="entry name" value="AMP-binding"/>
    <property type="match status" value="1"/>
</dbReference>
<reference evidence="3 4" key="1">
    <citation type="submission" date="2020-03" db="EMBL/GenBank/DDBJ databases">
        <title>Genomic Encyclopedia of Type Strains, Phase IV (KMG-IV): sequencing the most valuable type-strain genomes for metagenomic binning, comparative biology and taxonomic classification.</title>
        <authorList>
            <person name="Goeker M."/>
        </authorList>
    </citation>
    <scope>NUCLEOTIDE SEQUENCE [LARGE SCALE GENOMIC DNA]</scope>
    <source>
        <strain evidence="3 4">DSM 29762</strain>
    </source>
</reference>
<keyword evidence="3" id="KW-0436">Ligase</keyword>
<dbReference type="InterPro" id="IPR045851">
    <property type="entry name" value="AMP-bd_C_sf"/>
</dbReference>
<dbReference type="GO" id="GO:0031956">
    <property type="term" value="F:medium-chain fatty acid-CoA ligase activity"/>
    <property type="evidence" value="ECO:0007669"/>
    <property type="project" value="TreeGrafter"/>
</dbReference>
<dbReference type="InterPro" id="IPR000873">
    <property type="entry name" value="AMP-dep_synth/lig_dom"/>
</dbReference>
<protein>
    <submittedName>
        <fullName evidence="3">O-succinylbenzoic acid--CoA ligase</fullName>
        <ecNumber evidence="3">6.2.1.26</ecNumber>
    </submittedName>
</protein>
<sequence length="361" mass="39960">MMSNYNHIHPSFKLNGISCSKKELGQVACGLIKEGMPYEVSIGYFLLDWLSSKSTINVKTSGSTGIPKTIVLKKEHMVNSALATGNFFNIQSGSLALLCLHTDFIAGKMMLVRAMALGLELDYVEPSANPLLYCSKKYEFAAMVPLQVEGSLQKLNQIRTLIVGGAPLSYSLEEELSTIKSKVYETYGMTETITHIAVRKVSSASSRVNNYFNILPGITISKDNRDCLIISAPKISDSNIVTNDVVRLHSNSTFEWLGRFDNVINSGGIKFIPEEIESKLASIITNRLFVAGIPDEKLGQKLILVVEGNESSTKIIEKIKNSNSLSKFEIPKEVFMVEKIIETSNGKIDRHRTLEQLVDNK</sequence>
<comment type="caution">
    <text evidence="3">The sequence shown here is derived from an EMBL/GenBank/DDBJ whole genome shotgun (WGS) entry which is preliminary data.</text>
</comment>
<gene>
    <name evidence="3" type="ORF">GGR42_000117</name>
</gene>
<proteinExistence type="inferred from homology"/>
<dbReference type="AlphaFoldDB" id="A0A846QVQ7"/>
<dbReference type="GO" id="GO:0008756">
    <property type="term" value="F:o-succinylbenzoate-CoA ligase activity"/>
    <property type="evidence" value="ECO:0007669"/>
    <property type="project" value="UniProtKB-EC"/>
</dbReference>
<accession>A0A846QVQ7</accession>
<organism evidence="3 4">
    <name type="scientific">Saonia flava</name>
    <dbReference type="NCBI Taxonomy" id="523696"/>
    <lineage>
        <taxon>Bacteria</taxon>
        <taxon>Pseudomonadati</taxon>
        <taxon>Bacteroidota</taxon>
        <taxon>Flavobacteriia</taxon>
        <taxon>Flavobacteriales</taxon>
        <taxon>Flavobacteriaceae</taxon>
        <taxon>Saonia</taxon>
    </lineage>
</organism>
<evidence type="ECO:0000256" key="1">
    <source>
        <dbReference type="ARBA" id="ARBA00006432"/>
    </source>
</evidence>
<evidence type="ECO:0000313" key="3">
    <source>
        <dbReference type="EMBL" id="NJB69655.1"/>
    </source>
</evidence>
<dbReference type="EMBL" id="JAATJJ010000001">
    <property type="protein sequence ID" value="NJB69655.1"/>
    <property type="molecule type" value="Genomic_DNA"/>
</dbReference>
<keyword evidence="4" id="KW-1185">Reference proteome</keyword>
<dbReference type="Proteomes" id="UP000590442">
    <property type="component" value="Unassembled WGS sequence"/>
</dbReference>
<dbReference type="PANTHER" id="PTHR43201">
    <property type="entry name" value="ACYL-COA SYNTHETASE"/>
    <property type="match status" value="1"/>
</dbReference>
<dbReference type="GO" id="GO:0006631">
    <property type="term" value="P:fatty acid metabolic process"/>
    <property type="evidence" value="ECO:0007669"/>
    <property type="project" value="TreeGrafter"/>
</dbReference>
<feature type="domain" description="AMP-dependent synthetase/ligase" evidence="2">
    <location>
        <begin position="60"/>
        <end position="198"/>
    </location>
</feature>
<dbReference type="PANTHER" id="PTHR43201:SF8">
    <property type="entry name" value="ACYL-COA SYNTHETASE FAMILY MEMBER 3"/>
    <property type="match status" value="1"/>
</dbReference>
<dbReference type="EC" id="6.2.1.26" evidence="3"/>